<keyword evidence="4" id="KW-0676">Redox-active center</keyword>
<keyword evidence="2" id="KW-0201">Cytochrome c-type biogenesis</keyword>
<comment type="caution">
    <text evidence="7">The sequence shown here is derived from an EMBL/GenBank/DDBJ whole genome shotgun (WGS) entry which is preliminary data.</text>
</comment>
<evidence type="ECO:0000259" key="6">
    <source>
        <dbReference type="PROSITE" id="PS51352"/>
    </source>
</evidence>
<comment type="subcellular location">
    <subcellularLocation>
        <location evidence="1">Cell envelope</location>
    </subcellularLocation>
</comment>
<gene>
    <name evidence="7" type="ORF">JKG61_01990</name>
</gene>
<reference evidence="7 8" key="1">
    <citation type="submission" date="2021-01" db="EMBL/GenBank/DDBJ databases">
        <title>C459-1 draft genome sequence.</title>
        <authorList>
            <person name="Zhang X.-F."/>
        </authorList>
    </citation>
    <scope>NUCLEOTIDE SEQUENCE [LARGE SCALE GENOMIC DNA]</scope>
    <source>
        <strain evidence="8">C459-1</strain>
    </source>
</reference>
<keyword evidence="5" id="KW-0472">Membrane</keyword>
<keyword evidence="5" id="KW-1133">Transmembrane helix</keyword>
<keyword evidence="8" id="KW-1185">Reference proteome</keyword>
<sequence length="507" mass="58480">MKIFLRGGRGMAIGQSCVRPLADEKSLSSRPKKEKIKYPLSNCRPFDKSEQVLHYGPRKIGTQRGNGNMIRLMAFILPMIIFCVLFSNAFAQSAGERAAVKAQHIIKPLQVGDTIPEDLWNLPLQVVNHRDGKETITLSDYRYKKLIILDFWATWCSSCIQKFSKLYSLQQERDRLQVLLVNTKSTRDSPKKVYDFLTKRKEAYQLTSIVNDTVLSSFFPQYSLPHYVFLNEGKIVAVINANQVSSLNWDKVADGDYSVETKIYKEYDVNKPLFKDGNGGNCPDYIFSSFLSGYVDGIPSQIYRGGELTDRVSFINLPLITILKYAYPSLRNFSSTRMRYNVADPFLYSERVIGETRNLFTYEIKMPLTSLEKVDEYIRQDIKRYFLLNFSIKKESQDCWVLSSRDSKKVLDFPETLTRATNLYEETGASIFYDNYPLQNLIKYLEEKYKIPFIDETGILANVRLELPGDIGNINELQESLKRFGLLLKKERRDIDVMVISNDLITN</sequence>
<evidence type="ECO:0000256" key="4">
    <source>
        <dbReference type="ARBA" id="ARBA00023284"/>
    </source>
</evidence>
<dbReference type="SUPFAM" id="SSF52833">
    <property type="entry name" value="Thioredoxin-like"/>
    <property type="match status" value="1"/>
</dbReference>
<dbReference type="PROSITE" id="PS51352">
    <property type="entry name" value="THIOREDOXIN_2"/>
    <property type="match status" value="1"/>
</dbReference>
<dbReference type="Pfam" id="PF00578">
    <property type="entry name" value="AhpC-TSA"/>
    <property type="match status" value="1"/>
</dbReference>
<accession>A0ABS1QZK9</accession>
<dbReference type="Proteomes" id="UP000625283">
    <property type="component" value="Unassembled WGS sequence"/>
</dbReference>
<evidence type="ECO:0000313" key="7">
    <source>
        <dbReference type="EMBL" id="MBL1407515.1"/>
    </source>
</evidence>
<feature type="transmembrane region" description="Helical" evidence="5">
    <location>
        <begin position="72"/>
        <end position="91"/>
    </location>
</feature>
<dbReference type="InterPro" id="IPR036249">
    <property type="entry name" value="Thioredoxin-like_sf"/>
</dbReference>
<evidence type="ECO:0000256" key="3">
    <source>
        <dbReference type="ARBA" id="ARBA00023157"/>
    </source>
</evidence>
<evidence type="ECO:0000256" key="1">
    <source>
        <dbReference type="ARBA" id="ARBA00004196"/>
    </source>
</evidence>
<organism evidence="7 8">
    <name type="scientific">Sphingobacterium faecale</name>
    <dbReference type="NCBI Taxonomy" id="2803775"/>
    <lineage>
        <taxon>Bacteria</taxon>
        <taxon>Pseudomonadati</taxon>
        <taxon>Bacteroidota</taxon>
        <taxon>Sphingobacteriia</taxon>
        <taxon>Sphingobacteriales</taxon>
        <taxon>Sphingobacteriaceae</taxon>
        <taxon>Sphingobacterium</taxon>
    </lineage>
</organism>
<dbReference type="EMBL" id="JAERTY010000001">
    <property type="protein sequence ID" value="MBL1407515.1"/>
    <property type="molecule type" value="Genomic_DNA"/>
</dbReference>
<keyword evidence="5" id="KW-0812">Transmembrane</keyword>
<dbReference type="InterPro" id="IPR013766">
    <property type="entry name" value="Thioredoxin_domain"/>
</dbReference>
<proteinExistence type="predicted"/>
<evidence type="ECO:0000313" key="8">
    <source>
        <dbReference type="Proteomes" id="UP000625283"/>
    </source>
</evidence>
<dbReference type="CDD" id="cd02966">
    <property type="entry name" value="TlpA_like_family"/>
    <property type="match status" value="1"/>
</dbReference>
<name>A0ABS1QZK9_9SPHI</name>
<dbReference type="Gene3D" id="3.40.30.10">
    <property type="entry name" value="Glutaredoxin"/>
    <property type="match status" value="1"/>
</dbReference>
<evidence type="ECO:0000256" key="2">
    <source>
        <dbReference type="ARBA" id="ARBA00022748"/>
    </source>
</evidence>
<evidence type="ECO:0000256" key="5">
    <source>
        <dbReference type="SAM" id="Phobius"/>
    </source>
</evidence>
<dbReference type="InterPro" id="IPR000866">
    <property type="entry name" value="AhpC/TSA"/>
</dbReference>
<feature type="domain" description="Thioredoxin" evidence="6">
    <location>
        <begin position="109"/>
        <end position="261"/>
    </location>
</feature>
<dbReference type="PANTHER" id="PTHR42852:SF6">
    <property type="entry name" value="THIOL:DISULFIDE INTERCHANGE PROTEIN DSBE"/>
    <property type="match status" value="1"/>
</dbReference>
<dbReference type="PANTHER" id="PTHR42852">
    <property type="entry name" value="THIOL:DISULFIDE INTERCHANGE PROTEIN DSBE"/>
    <property type="match status" value="1"/>
</dbReference>
<dbReference type="RefSeq" id="WP_202101310.1">
    <property type="nucleotide sequence ID" value="NZ_JAERTY010000001.1"/>
</dbReference>
<protein>
    <submittedName>
        <fullName evidence="7">TlpA family protein disulfide reductase</fullName>
    </submittedName>
</protein>
<keyword evidence="3" id="KW-1015">Disulfide bond</keyword>
<dbReference type="InterPro" id="IPR050553">
    <property type="entry name" value="Thioredoxin_ResA/DsbE_sf"/>
</dbReference>